<dbReference type="EMBL" id="AP014964">
    <property type="protein sequence ID" value="BAT05203.1"/>
    <property type="molecule type" value="Genomic_DNA"/>
</dbReference>
<feature type="non-terminal residue" evidence="1">
    <location>
        <position position="1"/>
    </location>
</feature>
<evidence type="ECO:0000313" key="2">
    <source>
        <dbReference type="Proteomes" id="UP000059680"/>
    </source>
</evidence>
<protein>
    <submittedName>
        <fullName evidence="1">Os08g0377150 protein</fullName>
    </submittedName>
</protein>
<reference evidence="1 2" key="2">
    <citation type="journal article" date="2013" name="Plant Cell Physiol.">
        <title>Rice Annotation Project Database (RAP-DB): an integrative and interactive database for rice genomics.</title>
        <authorList>
            <person name="Sakai H."/>
            <person name="Lee S.S."/>
            <person name="Tanaka T."/>
            <person name="Numa H."/>
            <person name="Kim J."/>
            <person name="Kawahara Y."/>
            <person name="Wakimoto H."/>
            <person name="Yang C.C."/>
            <person name="Iwamoto M."/>
            <person name="Abe T."/>
            <person name="Yamada Y."/>
            <person name="Muto A."/>
            <person name="Inokuchi H."/>
            <person name="Ikemura T."/>
            <person name="Matsumoto T."/>
            <person name="Sasaki T."/>
            <person name="Itoh T."/>
        </authorList>
    </citation>
    <scope>NUCLEOTIDE SEQUENCE [LARGE SCALE GENOMIC DNA]</scope>
    <source>
        <strain evidence="2">cv. Nipponbare</strain>
    </source>
</reference>
<organism evidence="1 2">
    <name type="scientific">Oryza sativa subsp. japonica</name>
    <name type="common">Rice</name>
    <dbReference type="NCBI Taxonomy" id="39947"/>
    <lineage>
        <taxon>Eukaryota</taxon>
        <taxon>Viridiplantae</taxon>
        <taxon>Streptophyta</taxon>
        <taxon>Embryophyta</taxon>
        <taxon>Tracheophyta</taxon>
        <taxon>Spermatophyta</taxon>
        <taxon>Magnoliopsida</taxon>
        <taxon>Liliopsida</taxon>
        <taxon>Poales</taxon>
        <taxon>Poaceae</taxon>
        <taxon>BOP clade</taxon>
        <taxon>Oryzoideae</taxon>
        <taxon>Oryzeae</taxon>
        <taxon>Oryzinae</taxon>
        <taxon>Oryza</taxon>
        <taxon>Oryza sativa</taxon>
    </lineage>
</organism>
<accession>A0A0P0XFE6</accession>
<dbReference type="AlphaFoldDB" id="A0A0P0XFE6"/>
<name>A0A0P0XFE6_ORYSJ</name>
<sequence length="36" mass="4153">GPLTCQRIRFSSFNPKTRYNGSLYYQNQCRQGPSAI</sequence>
<reference evidence="1 2" key="3">
    <citation type="journal article" date="2013" name="Rice">
        <title>Improvement of the Oryza sativa Nipponbare reference genome using next generation sequence and optical map data.</title>
        <authorList>
            <person name="Kawahara Y."/>
            <person name="de la Bastide M."/>
            <person name="Hamilton J.P."/>
            <person name="Kanamori H."/>
            <person name="McCombie W.R."/>
            <person name="Ouyang S."/>
            <person name="Schwartz D.C."/>
            <person name="Tanaka T."/>
            <person name="Wu J."/>
            <person name="Zhou S."/>
            <person name="Childs K.L."/>
            <person name="Davidson R.M."/>
            <person name="Lin H."/>
            <person name="Quesada-Ocampo L."/>
            <person name="Vaillancourt B."/>
            <person name="Sakai H."/>
            <person name="Lee S.S."/>
            <person name="Kim J."/>
            <person name="Numa H."/>
            <person name="Itoh T."/>
            <person name="Buell C.R."/>
            <person name="Matsumoto T."/>
        </authorList>
    </citation>
    <scope>NUCLEOTIDE SEQUENCE [LARGE SCALE GENOMIC DNA]</scope>
    <source>
        <strain evidence="2">cv. Nipponbare</strain>
    </source>
</reference>
<dbReference type="Gramene" id="Os08t0377150-01">
    <property type="protein sequence ID" value="Os08t0377150-01"/>
    <property type="gene ID" value="Os08g0377150"/>
</dbReference>
<proteinExistence type="predicted"/>
<dbReference type="Proteomes" id="UP000059680">
    <property type="component" value="Chromosome 8"/>
</dbReference>
<gene>
    <name evidence="1" type="ordered locus">Os08g0377150</name>
    <name evidence="1" type="ORF">OSNPB_080377150</name>
</gene>
<dbReference type="SMR" id="A0A0P0XFE6"/>
<keyword evidence="2" id="KW-1185">Reference proteome</keyword>
<reference evidence="2" key="1">
    <citation type="journal article" date="2005" name="Nature">
        <title>The map-based sequence of the rice genome.</title>
        <authorList>
            <consortium name="International rice genome sequencing project (IRGSP)"/>
            <person name="Matsumoto T."/>
            <person name="Wu J."/>
            <person name="Kanamori H."/>
            <person name="Katayose Y."/>
            <person name="Fujisawa M."/>
            <person name="Namiki N."/>
            <person name="Mizuno H."/>
            <person name="Yamamoto K."/>
            <person name="Antonio B.A."/>
            <person name="Baba T."/>
            <person name="Sakata K."/>
            <person name="Nagamura Y."/>
            <person name="Aoki H."/>
            <person name="Arikawa K."/>
            <person name="Arita K."/>
            <person name="Bito T."/>
            <person name="Chiden Y."/>
            <person name="Fujitsuka N."/>
            <person name="Fukunaka R."/>
            <person name="Hamada M."/>
            <person name="Harada C."/>
            <person name="Hayashi A."/>
            <person name="Hijishita S."/>
            <person name="Honda M."/>
            <person name="Hosokawa S."/>
            <person name="Ichikawa Y."/>
            <person name="Idonuma A."/>
            <person name="Iijima M."/>
            <person name="Ikeda M."/>
            <person name="Ikeno M."/>
            <person name="Ito K."/>
            <person name="Ito S."/>
            <person name="Ito T."/>
            <person name="Ito Y."/>
            <person name="Ito Y."/>
            <person name="Iwabuchi A."/>
            <person name="Kamiya K."/>
            <person name="Karasawa W."/>
            <person name="Kurita K."/>
            <person name="Katagiri S."/>
            <person name="Kikuta A."/>
            <person name="Kobayashi H."/>
            <person name="Kobayashi N."/>
            <person name="Machita K."/>
            <person name="Maehara T."/>
            <person name="Masukawa M."/>
            <person name="Mizubayashi T."/>
            <person name="Mukai Y."/>
            <person name="Nagasaki H."/>
            <person name="Nagata Y."/>
            <person name="Naito S."/>
            <person name="Nakashima M."/>
            <person name="Nakama Y."/>
            <person name="Nakamichi Y."/>
            <person name="Nakamura M."/>
            <person name="Meguro A."/>
            <person name="Negishi M."/>
            <person name="Ohta I."/>
            <person name="Ohta T."/>
            <person name="Okamoto M."/>
            <person name="Ono N."/>
            <person name="Saji S."/>
            <person name="Sakaguchi M."/>
            <person name="Sakai K."/>
            <person name="Shibata M."/>
            <person name="Shimokawa T."/>
            <person name="Song J."/>
            <person name="Takazaki Y."/>
            <person name="Terasawa K."/>
            <person name="Tsugane M."/>
            <person name="Tsuji K."/>
            <person name="Ueda S."/>
            <person name="Waki K."/>
            <person name="Yamagata H."/>
            <person name="Yamamoto M."/>
            <person name="Yamamoto S."/>
            <person name="Yamane H."/>
            <person name="Yoshiki S."/>
            <person name="Yoshihara R."/>
            <person name="Yukawa K."/>
            <person name="Zhong H."/>
            <person name="Yano M."/>
            <person name="Yuan Q."/>
            <person name="Ouyang S."/>
            <person name="Liu J."/>
            <person name="Jones K.M."/>
            <person name="Gansberger K."/>
            <person name="Moffat K."/>
            <person name="Hill J."/>
            <person name="Bera J."/>
            <person name="Fadrosh D."/>
            <person name="Jin S."/>
            <person name="Johri S."/>
            <person name="Kim M."/>
            <person name="Overton L."/>
            <person name="Reardon M."/>
            <person name="Tsitrin T."/>
            <person name="Vuong H."/>
            <person name="Weaver B."/>
            <person name="Ciecko A."/>
            <person name="Tallon L."/>
            <person name="Jackson J."/>
            <person name="Pai G."/>
            <person name="Aken S.V."/>
            <person name="Utterback T."/>
            <person name="Reidmuller S."/>
            <person name="Feldblyum T."/>
            <person name="Hsiao J."/>
            <person name="Zismann V."/>
            <person name="Iobst S."/>
            <person name="de Vazeille A.R."/>
            <person name="Buell C.R."/>
            <person name="Ying K."/>
            <person name="Li Y."/>
            <person name="Lu T."/>
            <person name="Huang Y."/>
            <person name="Zhao Q."/>
            <person name="Feng Q."/>
            <person name="Zhang L."/>
            <person name="Zhu J."/>
            <person name="Weng Q."/>
            <person name="Mu J."/>
            <person name="Lu Y."/>
            <person name="Fan D."/>
            <person name="Liu Y."/>
            <person name="Guan J."/>
            <person name="Zhang Y."/>
            <person name="Yu S."/>
            <person name="Liu X."/>
            <person name="Zhang Y."/>
            <person name="Hong G."/>
            <person name="Han B."/>
            <person name="Choisne N."/>
            <person name="Demange N."/>
            <person name="Orjeda G."/>
            <person name="Samain S."/>
            <person name="Cattolico L."/>
            <person name="Pelletier E."/>
            <person name="Couloux A."/>
            <person name="Segurens B."/>
            <person name="Wincker P."/>
            <person name="D'Hont A."/>
            <person name="Scarpelli C."/>
            <person name="Weissenbach J."/>
            <person name="Salanoubat M."/>
            <person name="Quetier F."/>
            <person name="Yu Y."/>
            <person name="Kim H.R."/>
            <person name="Rambo T."/>
            <person name="Currie J."/>
            <person name="Collura K."/>
            <person name="Luo M."/>
            <person name="Yang T."/>
            <person name="Ammiraju J.S.S."/>
            <person name="Engler F."/>
            <person name="Soderlund C."/>
            <person name="Wing R.A."/>
            <person name="Palmer L.E."/>
            <person name="de la Bastide M."/>
            <person name="Spiegel L."/>
            <person name="Nascimento L."/>
            <person name="Zutavern T."/>
            <person name="O'Shaughnessy A."/>
            <person name="Dike S."/>
            <person name="Dedhia N."/>
            <person name="Preston R."/>
            <person name="Balija V."/>
            <person name="McCombie W.R."/>
            <person name="Chow T."/>
            <person name="Chen H."/>
            <person name="Chung M."/>
            <person name="Chen C."/>
            <person name="Shaw J."/>
            <person name="Wu H."/>
            <person name="Hsiao K."/>
            <person name="Chao Y."/>
            <person name="Chu M."/>
            <person name="Cheng C."/>
            <person name="Hour A."/>
            <person name="Lee P."/>
            <person name="Lin S."/>
            <person name="Lin Y."/>
            <person name="Liou J."/>
            <person name="Liu S."/>
            <person name="Hsing Y."/>
            <person name="Raghuvanshi S."/>
            <person name="Mohanty A."/>
            <person name="Bharti A.K."/>
            <person name="Gaur A."/>
            <person name="Gupta V."/>
            <person name="Kumar D."/>
            <person name="Ravi V."/>
            <person name="Vij S."/>
            <person name="Kapur A."/>
            <person name="Khurana P."/>
            <person name="Khurana P."/>
            <person name="Khurana J.P."/>
            <person name="Tyagi A.K."/>
            <person name="Gaikwad K."/>
            <person name="Singh A."/>
            <person name="Dalal V."/>
            <person name="Srivastava S."/>
            <person name="Dixit A."/>
            <person name="Pal A.K."/>
            <person name="Ghazi I.A."/>
            <person name="Yadav M."/>
            <person name="Pandit A."/>
            <person name="Bhargava A."/>
            <person name="Sureshbabu K."/>
            <person name="Batra K."/>
            <person name="Sharma T.R."/>
            <person name="Mohapatra T."/>
            <person name="Singh N.K."/>
            <person name="Messing J."/>
            <person name="Nelson A.B."/>
            <person name="Fuks G."/>
            <person name="Kavchok S."/>
            <person name="Keizer G."/>
            <person name="Linton E."/>
            <person name="Llaca V."/>
            <person name="Song R."/>
            <person name="Tanyolac B."/>
            <person name="Young S."/>
            <person name="Ho-Il K."/>
            <person name="Hahn J.H."/>
            <person name="Sangsakoo G."/>
            <person name="Vanavichit A."/>
            <person name="de Mattos Luiz.A.T."/>
            <person name="Zimmer P.D."/>
            <person name="Malone G."/>
            <person name="Dellagostin O."/>
            <person name="de Oliveira A.C."/>
            <person name="Bevan M."/>
            <person name="Bancroft I."/>
            <person name="Minx P."/>
            <person name="Cordum H."/>
            <person name="Wilson R."/>
            <person name="Cheng Z."/>
            <person name="Jin W."/>
            <person name="Jiang J."/>
            <person name="Leong S.A."/>
            <person name="Iwama H."/>
            <person name="Gojobori T."/>
            <person name="Itoh T."/>
            <person name="Niimura Y."/>
            <person name="Fujii Y."/>
            <person name="Habara T."/>
            <person name="Sakai H."/>
            <person name="Sato Y."/>
            <person name="Wilson G."/>
            <person name="Kumar K."/>
            <person name="McCouch S."/>
            <person name="Juretic N."/>
            <person name="Hoen D."/>
            <person name="Wright S."/>
            <person name="Bruskiewich R."/>
            <person name="Bureau T."/>
            <person name="Miyao A."/>
            <person name="Hirochika H."/>
            <person name="Nishikawa T."/>
            <person name="Kadowaki K."/>
            <person name="Sugiura M."/>
            <person name="Burr B."/>
            <person name="Sasaki T."/>
        </authorList>
    </citation>
    <scope>NUCLEOTIDE SEQUENCE [LARGE SCALE GENOMIC DNA]</scope>
    <source>
        <strain evidence="2">cv. Nipponbare</strain>
    </source>
</reference>
<dbReference type="InParanoid" id="A0A0P0XFE6"/>
<evidence type="ECO:0000313" key="1">
    <source>
        <dbReference type="EMBL" id="BAT05203.1"/>
    </source>
</evidence>
<dbReference type="PaxDb" id="39947-A0A0P0XFE6"/>